<evidence type="ECO:0000313" key="3">
    <source>
        <dbReference type="EMBL" id="SQI59398.1"/>
    </source>
</evidence>
<dbReference type="InterPro" id="IPR000551">
    <property type="entry name" value="MerR-type_HTH_dom"/>
</dbReference>
<dbReference type="SUPFAM" id="SSF46955">
    <property type="entry name" value="Putative DNA-binding domain"/>
    <property type="match status" value="1"/>
</dbReference>
<dbReference type="InterPro" id="IPR010499">
    <property type="entry name" value="AraC_E-bd"/>
</dbReference>
<feature type="domain" description="HTH merR-type" evidence="2">
    <location>
        <begin position="8"/>
        <end position="77"/>
    </location>
</feature>
<dbReference type="SMART" id="SM00422">
    <property type="entry name" value="HTH_MERR"/>
    <property type="match status" value="1"/>
</dbReference>
<dbReference type="PANTHER" id="PTHR30204">
    <property type="entry name" value="REDOX-CYCLING DRUG-SENSING TRANSCRIPTIONAL ACTIVATOR SOXR"/>
    <property type="match status" value="1"/>
</dbReference>
<dbReference type="CDD" id="cd04782">
    <property type="entry name" value="HTH_BltR"/>
    <property type="match status" value="1"/>
</dbReference>
<dbReference type="RefSeq" id="WP_066138846.1">
    <property type="nucleotide sequence ID" value="NZ_CBCSGM010000001.1"/>
</dbReference>
<sequence length="275" mass="32007">MGSHLRKYFTTGEFAKLCNVKKQTLFHYDEIGLLSPEYKSENGYRYYSYQQFDVFTVIELLKEVDMPLKEIKSFLNNRSPKELIELFKEKSIEIERKMDNLARIQKIIDTKISLTERALAIDDTQINIEIQEAEQLVISDSILNCSDREFLKLVSEFIAFCDANQLYVGYPIGGILSKEKLLQGDYENYSFLYTKIVDDPGNIPVYIKPKGLYVIAYHKGSYKKIFKTYEKILNFIEANQLKIKGDSYEEYVLDEISVNGYDNYVTQIAIEVVTI</sequence>
<dbReference type="AlphaFoldDB" id="A0A2X4WHP0"/>
<dbReference type="KEGG" id="blen:NCTC4824_02355"/>
<dbReference type="InterPro" id="IPR009061">
    <property type="entry name" value="DNA-bd_dom_put_sf"/>
</dbReference>
<dbReference type="GO" id="GO:0003700">
    <property type="term" value="F:DNA-binding transcription factor activity"/>
    <property type="evidence" value="ECO:0007669"/>
    <property type="project" value="InterPro"/>
</dbReference>
<dbReference type="PROSITE" id="PS00552">
    <property type="entry name" value="HTH_MERR_1"/>
    <property type="match status" value="1"/>
</dbReference>
<reference evidence="3 4" key="1">
    <citation type="submission" date="2018-06" db="EMBL/GenBank/DDBJ databases">
        <authorList>
            <consortium name="Pathogen Informatics"/>
            <person name="Doyle S."/>
        </authorList>
    </citation>
    <scope>NUCLEOTIDE SEQUENCE [LARGE SCALE GENOMIC DNA]</scope>
    <source>
        <strain evidence="3 4">NCTC4824</strain>
    </source>
</reference>
<gene>
    <name evidence="3" type="primary">bmrR</name>
    <name evidence="3" type="ORF">NCTC4824_02355</name>
</gene>
<protein>
    <submittedName>
        <fullName evidence="3">Transcriptional regulator</fullName>
    </submittedName>
</protein>
<dbReference type="Gene3D" id="3.20.80.10">
    <property type="entry name" value="Regulatory factor, effector binding domain"/>
    <property type="match status" value="1"/>
</dbReference>
<evidence type="ECO:0000259" key="2">
    <source>
        <dbReference type="PROSITE" id="PS50937"/>
    </source>
</evidence>
<dbReference type="Gene3D" id="1.10.1660.10">
    <property type="match status" value="1"/>
</dbReference>
<dbReference type="InterPro" id="IPR047057">
    <property type="entry name" value="MerR_fam"/>
</dbReference>
<organism evidence="3 4">
    <name type="scientific">Lederbergia lenta</name>
    <name type="common">Bacillus lentus</name>
    <dbReference type="NCBI Taxonomy" id="1467"/>
    <lineage>
        <taxon>Bacteria</taxon>
        <taxon>Bacillati</taxon>
        <taxon>Bacillota</taxon>
        <taxon>Bacilli</taxon>
        <taxon>Bacillales</taxon>
        <taxon>Bacillaceae</taxon>
        <taxon>Lederbergia</taxon>
    </lineage>
</organism>
<dbReference type="InterPro" id="IPR029442">
    <property type="entry name" value="GyrI-like"/>
</dbReference>
<dbReference type="PANTHER" id="PTHR30204:SF85">
    <property type="entry name" value="MULTIDRUG-EFFLUX TRANSPORTER 2 REGULATOR"/>
    <property type="match status" value="1"/>
</dbReference>
<accession>A0A2X4WHP0</accession>
<dbReference type="EMBL" id="LS483476">
    <property type="protein sequence ID" value="SQI59398.1"/>
    <property type="molecule type" value="Genomic_DNA"/>
</dbReference>
<dbReference type="Proteomes" id="UP000249134">
    <property type="component" value="Chromosome 1"/>
</dbReference>
<dbReference type="Pfam" id="PF06445">
    <property type="entry name" value="GyrI-like"/>
    <property type="match status" value="1"/>
</dbReference>
<dbReference type="InterPro" id="IPR011256">
    <property type="entry name" value="Reg_factor_effector_dom_sf"/>
</dbReference>
<dbReference type="Pfam" id="PF13411">
    <property type="entry name" value="MerR_1"/>
    <property type="match status" value="1"/>
</dbReference>
<name>A0A2X4WHP0_LEDLE</name>
<proteinExistence type="predicted"/>
<dbReference type="SMART" id="SM00871">
    <property type="entry name" value="AraC_E_bind"/>
    <property type="match status" value="1"/>
</dbReference>
<keyword evidence="1" id="KW-0238">DNA-binding</keyword>
<evidence type="ECO:0000313" key="4">
    <source>
        <dbReference type="Proteomes" id="UP000249134"/>
    </source>
</evidence>
<dbReference type="SUPFAM" id="SSF55136">
    <property type="entry name" value="Probable bacterial effector-binding domain"/>
    <property type="match status" value="1"/>
</dbReference>
<dbReference type="PROSITE" id="PS50937">
    <property type="entry name" value="HTH_MERR_2"/>
    <property type="match status" value="1"/>
</dbReference>
<dbReference type="GO" id="GO:0003677">
    <property type="term" value="F:DNA binding"/>
    <property type="evidence" value="ECO:0007669"/>
    <property type="project" value="UniProtKB-KW"/>
</dbReference>
<evidence type="ECO:0000256" key="1">
    <source>
        <dbReference type="ARBA" id="ARBA00023125"/>
    </source>
</evidence>
<keyword evidence="4" id="KW-1185">Reference proteome</keyword>
<dbReference type="STRING" id="1348624.GCA_001591545_01406"/>